<protein>
    <submittedName>
        <fullName evidence="1">Uncharacterized protein</fullName>
    </submittedName>
</protein>
<dbReference type="EMBL" id="MTSU01000011">
    <property type="protein sequence ID" value="ONF92566.1"/>
    <property type="molecule type" value="Genomic_DNA"/>
</dbReference>
<dbReference type="AlphaFoldDB" id="A0AB73MEC5"/>
<dbReference type="RefSeq" id="WP_004481988.1">
    <property type="nucleotide sequence ID" value="NZ_CP028370.1"/>
</dbReference>
<gene>
    <name evidence="1" type="ORF">BWD14_12855</name>
</gene>
<sequence>MRSWSIQKHLFRKSVFFVTTVMIHRTILNWNILQSNDGPISEQTSFLKPYSYFNQSYGRLYKIQR</sequence>
<comment type="caution">
    <text evidence="1">The sequence shown here is derived from an EMBL/GenBank/DDBJ whole genome shotgun (WGS) entry which is preliminary data.</text>
</comment>
<reference evidence="1 2" key="1">
    <citation type="submission" date="2017-01" db="EMBL/GenBank/DDBJ databases">
        <title>Comparative genomic analysis of Brazilian Leptospira santarosai.</title>
        <authorList>
            <person name="Moreno L.Z."/>
            <person name="Miraglia F."/>
            <person name="Kremer F.S."/>
            <person name="Eslabao M.R."/>
            <person name="Lilenbaum W."/>
            <person name="Dellagostin O.A."/>
            <person name="Moreno A.M."/>
        </authorList>
    </citation>
    <scope>NUCLEOTIDE SEQUENCE [LARGE SCALE GENOMIC DNA]</scope>
    <source>
        <strain evidence="1 2">M52/8-19</strain>
    </source>
</reference>
<dbReference type="Proteomes" id="UP000189337">
    <property type="component" value="Unassembled WGS sequence"/>
</dbReference>
<name>A0AB73MEC5_9LEPT</name>
<evidence type="ECO:0000313" key="2">
    <source>
        <dbReference type="Proteomes" id="UP000189337"/>
    </source>
</evidence>
<accession>A0AB73MEC5</accession>
<proteinExistence type="predicted"/>
<organism evidence="1 2">
    <name type="scientific">Leptospira santarosai</name>
    <dbReference type="NCBI Taxonomy" id="28183"/>
    <lineage>
        <taxon>Bacteria</taxon>
        <taxon>Pseudomonadati</taxon>
        <taxon>Spirochaetota</taxon>
        <taxon>Spirochaetia</taxon>
        <taxon>Leptospirales</taxon>
        <taxon>Leptospiraceae</taxon>
        <taxon>Leptospira</taxon>
    </lineage>
</organism>
<evidence type="ECO:0000313" key="1">
    <source>
        <dbReference type="EMBL" id="ONF92566.1"/>
    </source>
</evidence>